<name>A0A9P5XC45_9AGAR</name>
<proteinExistence type="predicted"/>
<evidence type="ECO:0000256" key="1">
    <source>
        <dbReference type="SAM" id="MobiDB-lite"/>
    </source>
</evidence>
<dbReference type="AlphaFoldDB" id="A0A9P5XC45"/>
<sequence length="529" mass="58609">HALRTLTTLYPSLEEDYYTSKLVTLTGAHSRFVLLLQALVHSSSTPVPPEPEDTYRTARHPASHSPAKHARQLTFPAPLSYVQEQLHQQQQIQTPHRDHALTPSSRKQSRRSKHHSLPARSESTDPSSSHLFSQPHAARPSADSIVPITNLGTHELSKNTRRRSLFRQPAVTPPPPEEPRALRIYSSSWRKSSWTSATRHQLSLDNFASGAISDQAELKHPKRRFTSTNVSSDSSVPSSPVTSSSPLPRSRSGESSPLSTRMTSPHDLVLATSRVRAPVLRVFVPCTEMEVNSGSILMCEKYLVDAGLWEHLSTGDVVCNLGYIPPTSEDVVEEDSGSPTRFGYRGNNGGGNSRKWLLFNGEYLVPYTAPDLLPIENPISLPSPFYYTHIMPMPFGSESRSGNIRFLIGGFPPVTDEIPQLEMVNLAGRVRSAKSASGWMEVRKWAWTARVVRYHSQMLSSLSEKDRAVVQSSGEMGGGWYGEWVLEGEGTKEGKQMLVDILSNGVVPGGPGVWELVRDRSGEGRIWLR</sequence>
<feature type="non-terminal residue" evidence="2">
    <location>
        <position position="1"/>
    </location>
</feature>
<feature type="compositionally biased region" description="Basic residues" evidence="1">
    <location>
        <begin position="107"/>
        <end position="117"/>
    </location>
</feature>
<protein>
    <submittedName>
        <fullName evidence="2">Uncharacterized protein</fullName>
    </submittedName>
</protein>
<accession>A0A9P5XC45</accession>
<feature type="region of interest" description="Disordered" evidence="1">
    <location>
        <begin position="83"/>
        <end position="184"/>
    </location>
</feature>
<dbReference type="Proteomes" id="UP000807342">
    <property type="component" value="Unassembled WGS sequence"/>
</dbReference>
<organism evidence="2 3">
    <name type="scientific">Macrolepiota fuliginosa MF-IS2</name>
    <dbReference type="NCBI Taxonomy" id="1400762"/>
    <lineage>
        <taxon>Eukaryota</taxon>
        <taxon>Fungi</taxon>
        <taxon>Dikarya</taxon>
        <taxon>Basidiomycota</taxon>
        <taxon>Agaricomycotina</taxon>
        <taxon>Agaricomycetes</taxon>
        <taxon>Agaricomycetidae</taxon>
        <taxon>Agaricales</taxon>
        <taxon>Agaricineae</taxon>
        <taxon>Agaricaceae</taxon>
        <taxon>Macrolepiota</taxon>
    </lineage>
</organism>
<keyword evidence="3" id="KW-1185">Reference proteome</keyword>
<evidence type="ECO:0000313" key="3">
    <source>
        <dbReference type="Proteomes" id="UP000807342"/>
    </source>
</evidence>
<feature type="compositionally biased region" description="Basic residues" evidence="1">
    <location>
        <begin position="57"/>
        <end position="69"/>
    </location>
</feature>
<feature type="compositionally biased region" description="Low complexity" evidence="1">
    <location>
        <begin position="227"/>
        <end position="261"/>
    </location>
</feature>
<feature type="region of interest" description="Disordered" evidence="1">
    <location>
        <begin position="218"/>
        <end position="265"/>
    </location>
</feature>
<feature type="compositionally biased region" description="Low complexity" evidence="1">
    <location>
        <begin position="83"/>
        <end position="93"/>
    </location>
</feature>
<comment type="caution">
    <text evidence="2">The sequence shown here is derived from an EMBL/GenBank/DDBJ whole genome shotgun (WGS) entry which is preliminary data.</text>
</comment>
<dbReference type="EMBL" id="MU151237">
    <property type="protein sequence ID" value="KAF9446596.1"/>
    <property type="molecule type" value="Genomic_DNA"/>
</dbReference>
<evidence type="ECO:0000313" key="2">
    <source>
        <dbReference type="EMBL" id="KAF9446596.1"/>
    </source>
</evidence>
<gene>
    <name evidence="2" type="ORF">P691DRAFT_673174</name>
</gene>
<feature type="region of interest" description="Disordered" evidence="1">
    <location>
        <begin position="42"/>
        <end position="69"/>
    </location>
</feature>
<reference evidence="2" key="1">
    <citation type="submission" date="2020-11" db="EMBL/GenBank/DDBJ databases">
        <authorList>
            <consortium name="DOE Joint Genome Institute"/>
            <person name="Ahrendt S."/>
            <person name="Riley R."/>
            <person name="Andreopoulos W."/>
            <person name="Labutti K."/>
            <person name="Pangilinan J."/>
            <person name="Ruiz-Duenas F.J."/>
            <person name="Barrasa J.M."/>
            <person name="Sanchez-Garcia M."/>
            <person name="Camarero S."/>
            <person name="Miyauchi S."/>
            <person name="Serrano A."/>
            <person name="Linde D."/>
            <person name="Babiker R."/>
            <person name="Drula E."/>
            <person name="Ayuso-Fernandez I."/>
            <person name="Pacheco R."/>
            <person name="Padilla G."/>
            <person name="Ferreira P."/>
            <person name="Barriuso J."/>
            <person name="Kellner H."/>
            <person name="Castanera R."/>
            <person name="Alfaro M."/>
            <person name="Ramirez L."/>
            <person name="Pisabarro A.G."/>
            <person name="Kuo A."/>
            <person name="Tritt A."/>
            <person name="Lipzen A."/>
            <person name="He G."/>
            <person name="Yan M."/>
            <person name="Ng V."/>
            <person name="Cullen D."/>
            <person name="Martin F."/>
            <person name="Rosso M.-N."/>
            <person name="Henrissat B."/>
            <person name="Hibbett D."/>
            <person name="Martinez A.T."/>
            <person name="Grigoriev I.V."/>
        </authorList>
    </citation>
    <scope>NUCLEOTIDE SEQUENCE</scope>
    <source>
        <strain evidence="2">MF-IS2</strain>
    </source>
</reference>
<dbReference type="OrthoDB" id="3269821at2759"/>